<reference evidence="1" key="1">
    <citation type="submission" date="2021-06" db="EMBL/GenBank/DDBJ databases">
        <title>Comparative genomics, transcriptomics and evolutionary studies reveal genomic signatures of adaptation to plant cell wall in hemibiotrophic fungi.</title>
        <authorList>
            <consortium name="DOE Joint Genome Institute"/>
            <person name="Baroncelli R."/>
            <person name="Diaz J.F."/>
            <person name="Benocci T."/>
            <person name="Peng M."/>
            <person name="Battaglia E."/>
            <person name="Haridas S."/>
            <person name="Andreopoulos W."/>
            <person name="Labutti K."/>
            <person name="Pangilinan J."/>
            <person name="Floch G.L."/>
            <person name="Makela M.R."/>
            <person name="Henrissat B."/>
            <person name="Grigoriev I.V."/>
            <person name="Crouch J.A."/>
            <person name="De Vries R.P."/>
            <person name="Sukno S.A."/>
            <person name="Thon M.R."/>
        </authorList>
    </citation>
    <scope>NUCLEOTIDE SEQUENCE</scope>
    <source>
        <strain evidence="1">CBS 125086</strain>
    </source>
</reference>
<accession>A0AAD8PV17</accession>
<dbReference type="GeneID" id="85447017"/>
<evidence type="ECO:0000313" key="1">
    <source>
        <dbReference type="EMBL" id="KAK1585012.1"/>
    </source>
</evidence>
<comment type="caution">
    <text evidence="1">The sequence shown here is derived from an EMBL/GenBank/DDBJ whole genome shotgun (WGS) entry which is preliminary data.</text>
</comment>
<dbReference type="EMBL" id="JAHLJV010000048">
    <property type="protein sequence ID" value="KAK1585012.1"/>
    <property type="molecule type" value="Genomic_DNA"/>
</dbReference>
<dbReference type="RefSeq" id="XP_060412065.1">
    <property type="nucleotide sequence ID" value="XM_060562777.1"/>
</dbReference>
<sequence length="223" mass="25673">MIRLLNESAEPLNLRSLELQWSFDDDSDHSYEALSGFFQEFQGLEELFLSTSAPAYPVEIWRVVLHHRASLRRFVHHQHERPLSWYRQRVDELSFRREIDSPNFESLEPSDCWSLGRLDLTSLGLCCKPITMKMFVSEFASRTTLQVLHVRQSGPYLDYSSSSATMTEVDYDGCFEHATLLLCRQDAPCGIGNLDTEDAKRETVCPKRTSVYHTVEADLPDCS</sequence>
<organism evidence="1 2">
    <name type="scientific">Colletotrichum navitas</name>
    <dbReference type="NCBI Taxonomy" id="681940"/>
    <lineage>
        <taxon>Eukaryota</taxon>
        <taxon>Fungi</taxon>
        <taxon>Dikarya</taxon>
        <taxon>Ascomycota</taxon>
        <taxon>Pezizomycotina</taxon>
        <taxon>Sordariomycetes</taxon>
        <taxon>Hypocreomycetidae</taxon>
        <taxon>Glomerellales</taxon>
        <taxon>Glomerellaceae</taxon>
        <taxon>Colletotrichum</taxon>
        <taxon>Colletotrichum graminicola species complex</taxon>
    </lineage>
</organism>
<protein>
    <submittedName>
        <fullName evidence="1">Uncharacterized protein</fullName>
    </submittedName>
</protein>
<dbReference type="AlphaFoldDB" id="A0AAD8PV17"/>
<evidence type="ECO:0000313" key="2">
    <source>
        <dbReference type="Proteomes" id="UP001230504"/>
    </source>
</evidence>
<gene>
    <name evidence="1" type="ORF">LY79DRAFT_660725</name>
</gene>
<proteinExistence type="predicted"/>
<name>A0AAD8PV17_9PEZI</name>
<keyword evidence="2" id="KW-1185">Reference proteome</keyword>
<dbReference type="Proteomes" id="UP001230504">
    <property type="component" value="Unassembled WGS sequence"/>
</dbReference>